<proteinExistence type="predicted"/>
<dbReference type="InParanoid" id="A0A1Z5JGW0"/>
<reference evidence="3 4" key="1">
    <citation type="journal article" date="2015" name="Plant Cell">
        <title>Oil accumulation by the oleaginous diatom Fistulifera solaris as revealed by the genome and transcriptome.</title>
        <authorList>
            <person name="Tanaka T."/>
            <person name="Maeda Y."/>
            <person name="Veluchamy A."/>
            <person name="Tanaka M."/>
            <person name="Abida H."/>
            <person name="Marechal E."/>
            <person name="Bowler C."/>
            <person name="Muto M."/>
            <person name="Sunaga Y."/>
            <person name="Tanaka M."/>
            <person name="Yoshino T."/>
            <person name="Taniguchi T."/>
            <person name="Fukuda Y."/>
            <person name="Nemoto M."/>
            <person name="Matsumoto M."/>
            <person name="Wong P.S."/>
            <person name="Aburatani S."/>
            <person name="Fujibuchi W."/>
        </authorList>
    </citation>
    <scope>NUCLEOTIDE SEQUENCE [LARGE SCALE GENOMIC DNA]</scope>
    <source>
        <strain evidence="3 4">JPCC DA0580</strain>
    </source>
</reference>
<feature type="signal peptide" evidence="2">
    <location>
        <begin position="1"/>
        <end position="18"/>
    </location>
</feature>
<keyword evidence="2" id="KW-0732">Signal</keyword>
<keyword evidence="4" id="KW-1185">Reference proteome</keyword>
<name>A0A1Z5JGW0_FISSO</name>
<comment type="caution">
    <text evidence="3">The sequence shown here is derived from an EMBL/GenBank/DDBJ whole genome shotgun (WGS) entry which is preliminary data.</text>
</comment>
<evidence type="ECO:0000256" key="2">
    <source>
        <dbReference type="SAM" id="SignalP"/>
    </source>
</evidence>
<evidence type="ECO:0000313" key="3">
    <source>
        <dbReference type="EMBL" id="GAX13001.1"/>
    </source>
</evidence>
<feature type="chain" id="PRO_5012780505" evidence="2">
    <location>
        <begin position="19"/>
        <end position="554"/>
    </location>
</feature>
<sequence>MILTYILTSSKLLARVMGVPLEADDGVTLTIISVMNCAIHACILPPWLFAKHQSMMVEFVVNGRIAYRPSFPIISSPVTEPAQDGDVVDETQKASELGQSRVMSSASGKPTTPNNDPYLGNEALDSNDGAQRKEQELTAIISSAIDREVEDFSILLSEEKVSTLKAYCHGLFPNETQTDTVLPPLFSLFYLSTKTIFDDSDLVLSLLRAFVEVEAVSADPFYGVINKRGKGVVFSSHDCSSVLAPVDGEGEGSAEHQHKAVNALKDVIHRVKAMTDTIDEEMLNTVVSQMKALIRFLDASELHSFLLEEGIRGERSVGTKRITKLIGIYKRECEKVLHRILEKDHETDLLLAEQRLIEKLGQGIRYYLRKRFKKCPPPDTKLTPKQMRAYKKQKKDFSQVAELVSITFSRTVDDVEEQDEFIATLVSTALFHIQNFFGLESLLDKNSQNLLLKASFFEHPDLSFPMTRIPTTLDNEQFAQILAEIQYAYMFLTAEKACQFLVSLWTAPGVSEELQRQGGWSKLEDYASSLWGLGLWKLCPDNSHLAALAITTIF</sequence>
<dbReference type="EMBL" id="BDSP01000060">
    <property type="protein sequence ID" value="GAX13001.1"/>
    <property type="molecule type" value="Genomic_DNA"/>
</dbReference>
<evidence type="ECO:0000313" key="4">
    <source>
        <dbReference type="Proteomes" id="UP000198406"/>
    </source>
</evidence>
<evidence type="ECO:0000256" key="1">
    <source>
        <dbReference type="SAM" id="MobiDB-lite"/>
    </source>
</evidence>
<dbReference type="AlphaFoldDB" id="A0A1Z5JGW0"/>
<protein>
    <submittedName>
        <fullName evidence="3">Uncharacterized protein</fullName>
    </submittedName>
</protein>
<organism evidence="3 4">
    <name type="scientific">Fistulifera solaris</name>
    <name type="common">Oleaginous diatom</name>
    <dbReference type="NCBI Taxonomy" id="1519565"/>
    <lineage>
        <taxon>Eukaryota</taxon>
        <taxon>Sar</taxon>
        <taxon>Stramenopiles</taxon>
        <taxon>Ochrophyta</taxon>
        <taxon>Bacillariophyta</taxon>
        <taxon>Bacillariophyceae</taxon>
        <taxon>Bacillariophycidae</taxon>
        <taxon>Naviculales</taxon>
        <taxon>Naviculaceae</taxon>
        <taxon>Fistulifera</taxon>
    </lineage>
</organism>
<feature type="compositionally biased region" description="Polar residues" evidence="1">
    <location>
        <begin position="97"/>
        <end position="115"/>
    </location>
</feature>
<gene>
    <name evidence="3" type="ORF">FisN_2HuN06</name>
</gene>
<feature type="region of interest" description="Disordered" evidence="1">
    <location>
        <begin position="78"/>
        <end position="119"/>
    </location>
</feature>
<accession>A0A1Z5JGW0</accession>
<dbReference type="Proteomes" id="UP000198406">
    <property type="component" value="Unassembled WGS sequence"/>
</dbReference>